<dbReference type="PROSITE" id="PS50887">
    <property type="entry name" value="GGDEF"/>
    <property type="match status" value="1"/>
</dbReference>
<dbReference type="Pfam" id="PF13185">
    <property type="entry name" value="GAF_2"/>
    <property type="match status" value="1"/>
</dbReference>
<feature type="domain" description="GGDEF" evidence="1">
    <location>
        <begin position="660"/>
        <end position="777"/>
    </location>
</feature>
<protein>
    <submittedName>
        <fullName evidence="2">GAF domain-containing protein</fullName>
    </submittedName>
</protein>
<sequence length="777" mass="85261">MAGRPRRGVMKLAFLDLPDERVDLISRARHDSNIEIVLVAHPDPEALALKIAEVLQIPRSTEPLDLLALKPDRVALPSLASPSASALVRAGISDRIFITLEDLSGNWPSEPVRPPAEAPQPIETWDRRYDEEGSASRLNRIRAALALSEDRQFLFSEVLALAVEQSKADSGSIMVVDEEAQELRIAFADGLSPEVVRTAWLRLGEGIAGKVAKEGTALIINERVSHATRREERDRSRPQAAMSAPLKVESRTIGVINVSSSRPGAAFQEGDLTKLTEIADQISGILDRAIRVARRDRDAMELRTRREIEIAFSRKGLELMERLRMVAGRLAELLGADAAQIHLVDESLDRFRIVSSAGRHGQEGELPLHQGLLAHALAGQRPLFLTARPGRTPSETEESLPNLLLAPLLGSRPLGVLALECVGRTASDQEEFEKLAGRIAEFLARSIEGQADESELSRRSTLLGNLADIAGRIMTAHEPESLLSEALGALRALFPTGLNTVRILGEGGGFLFRSAFDGSEPEAQRALELESTLARRAIETKREIASVGLPPEEMRRVLEQHGVQAYAFIPVRVEEDVAGVLGVIRPAPRRGQDPVPSLSRLDVQTLRKLALYVTLAIENARRMGSRRERAVEDSLTGLLAIGGFDARVEEEVKRAERYRERFLLTVLTIADFDRLSDSNGSAWSEALQKEFAQALRRNVREVDAVARISEGRFAVLSPASEKDSGALLRRLEALLAQLPSVRAMFDPGEVRLTGRQYYFPDEIATGGELLSLVRTAA</sequence>
<dbReference type="Proteomes" id="UP000316292">
    <property type="component" value="Unassembled WGS sequence"/>
</dbReference>
<dbReference type="InterPro" id="IPR043128">
    <property type="entry name" value="Rev_trsase/Diguanyl_cyclase"/>
</dbReference>
<accession>A0A538SI33</accession>
<gene>
    <name evidence="2" type="ORF">E6K71_01015</name>
</gene>
<proteinExistence type="predicted"/>
<dbReference type="InterPro" id="IPR003018">
    <property type="entry name" value="GAF"/>
</dbReference>
<dbReference type="InterPro" id="IPR029016">
    <property type="entry name" value="GAF-like_dom_sf"/>
</dbReference>
<dbReference type="SMART" id="SM00267">
    <property type="entry name" value="GGDEF"/>
    <property type="match status" value="1"/>
</dbReference>
<dbReference type="Pfam" id="PF01590">
    <property type="entry name" value="GAF"/>
    <property type="match status" value="1"/>
</dbReference>
<dbReference type="Pfam" id="PF00990">
    <property type="entry name" value="GGDEF"/>
    <property type="match status" value="1"/>
</dbReference>
<dbReference type="EMBL" id="VBOR01000024">
    <property type="protein sequence ID" value="TMQ51026.1"/>
    <property type="molecule type" value="Genomic_DNA"/>
</dbReference>
<comment type="caution">
    <text evidence="2">The sequence shown here is derived from an EMBL/GenBank/DDBJ whole genome shotgun (WGS) entry which is preliminary data.</text>
</comment>
<dbReference type="InterPro" id="IPR029787">
    <property type="entry name" value="Nucleotide_cyclase"/>
</dbReference>
<evidence type="ECO:0000259" key="1">
    <source>
        <dbReference type="PROSITE" id="PS50887"/>
    </source>
</evidence>
<dbReference type="SUPFAM" id="SSF55073">
    <property type="entry name" value="Nucleotide cyclase"/>
    <property type="match status" value="1"/>
</dbReference>
<name>A0A538SI33_UNCEI</name>
<dbReference type="InterPro" id="IPR000160">
    <property type="entry name" value="GGDEF_dom"/>
</dbReference>
<evidence type="ECO:0000313" key="3">
    <source>
        <dbReference type="Proteomes" id="UP000316292"/>
    </source>
</evidence>
<evidence type="ECO:0000313" key="2">
    <source>
        <dbReference type="EMBL" id="TMQ51026.1"/>
    </source>
</evidence>
<dbReference type="SMART" id="SM00065">
    <property type="entry name" value="GAF"/>
    <property type="match status" value="3"/>
</dbReference>
<dbReference type="SUPFAM" id="SSF55781">
    <property type="entry name" value="GAF domain-like"/>
    <property type="match status" value="3"/>
</dbReference>
<reference evidence="2 3" key="1">
    <citation type="journal article" date="2019" name="Nat. Microbiol.">
        <title>Mediterranean grassland soil C-N compound turnover is dependent on rainfall and depth, and is mediated by genomically divergent microorganisms.</title>
        <authorList>
            <person name="Diamond S."/>
            <person name="Andeer P.F."/>
            <person name="Li Z."/>
            <person name="Crits-Christoph A."/>
            <person name="Burstein D."/>
            <person name="Anantharaman K."/>
            <person name="Lane K.R."/>
            <person name="Thomas B.C."/>
            <person name="Pan C."/>
            <person name="Northen T.R."/>
            <person name="Banfield J.F."/>
        </authorList>
    </citation>
    <scope>NUCLEOTIDE SEQUENCE [LARGE SCALE GENOMIC DNA]</scope>
    <source>
        <strain evidence="2">WS_1</strain>
    </source>
</reference>
<dbReference type="AlphaFoldDB" id="A0A538SI33"/>
<dbReference type="Gene3D" id="3.30.450.40">
    <property type="match status" value="3"/>
</dbReference>
<dbReference type="Gene3D" id="3.30.70.270">
    <property type="match status" value="1"/>
</dbReference>
<organism evidence="2 3">
    <name type="scientific">Eiseniibacteriota bacterium</name>
    <dbReference type="NCBI Taxonomy" id="2212470"/>
    <lineage>
        <taxon>Bacteria</taxon>
        <taxon>Candidatus Eiseniibacteriota</taxon>
    </lineage>
</organism>